<comment type="caution">
    <text evidence="1">The sequence shown here is derived from an EMBL/GenBank/DDBJ whole genome shotgun (WGS) entry which is preliminary data.</text>
</comment>
<dbReference type="Proteomes" id="UP001240171">
    <property type="component" value="Unassembled WGS sequence"/>
</dbReference>
<evidence type="ECO:0000313" key="1">
    <source>
        <dbReference type="EMBL" id="MDO7908931.1"/>
    </source>
</evidence>
<accession>A0ABT9CI28</accession>
<reference evidence="1 2" key="1">
    <citation type="submission" date="2023-07" db="EMBL/GenBank/DDBJ databases">
        <title>Paenibacillus sp. JX-17 nov. isolated from soil.</title>
        <authorList>
            <person name="Wan Y."/>
            <person name="Liu B."/>
        </authorList>
    </citation>
    <scope>NUCLEOTIDE SEQUENCE [LARGE SCALE GENOMIC DNA]</scope>
    <source>
        <strain evidence="1 2">JX-17</strain>
    </source>
</reference>
<evidence type="ECO:0000313" key="2">
    <source>
        <dbReference type="Proteomes" id="UP001240171"/>
    </source>
</evidence>
<keyword evidence="2" id="KW-1185">Reference proteome</keyword>
<gene>
    <name evidence="1" type="ORF">Q5741_21445</name>
</gene>
<sequence length="249" mass="29688">TRPLVCFHFISYEGVYRLHFYRSTPHDEMLVIEERVILLVPKGAVSFSQRYTPDVYCRHFVLNFHQNEHLRLLTPLVKETRLKSGEIKWEVFKKDLIEELHPFRKEYLREFTRNHPQIFNQFRQQAKNQMNSITDDQLEDEPGFSIEEFVDYLKDRLTAIVPGTNTANLYHTHIMGILEYLFYPNLVCPVKEQEIDEGRKRIDISFENAAKSGFFYNLHSVKQIPCSYIFVECKNYSRDITRSCLKTLH</sequence>
<feature type="non-terminal residue" evidence="1">
    <location>
        <position position="1"/>
    </location>
</feature>
<proteinExistence type="predicted"/>
<protein>
    <submittedName>
        <fullName evidence="1">Uncharacterized protein</fullName>
    </submittedName>
</protein>
<dbReference type="EMBL" id="JAUQTB010000048">
    <property type="protein sequence ID" value="MDO7908931.1"/>
    <property type="molecule type" value="Genomic_DNA"/>
</dbReference>
<organism evidence="1 2">
    <name type="scientific">Paenibacillus lacisoli</name>
    <dbReference type="NCBI Taxonomy" id="3064525"/>
    <lineage>
        <taxon>Bacteria</taxon>
        <taxon>Bacillati</taxon>
        <taxon>Bacillota</taxon>
        <taxon>Bacilli</taxon>
        <taxon>Bacillales</taxon>
        <taxon>Paenibacillaceae</taxon>
        <taxon>Paenibacillus</taxon>
    </lineage>
</organism>
<name>A0ABT9CI28_9BACL</name>